<evidence type="ECO:0000259" key="3">
    <source>
        <dbReference type="Pfam" id="PF18317"/>
    </source>
</evidence>
<sequence length="274" mass="29568">MKAYHIFGQNISLSLSPTLHNAAFAHHGLPHHYDIQECASIDDVKYLIDNPSFGGASVTMPHKLSVDKFCSTVSDSAVRIGAINTLIVEERGNGRVITGDNTDWSGLYSIVDEMAPENAQVGLVIGAGGAGRAAVYAMVKAGLKKIYICNRTVSKAEQIIADFADNASTSTVVALTHPSDVPEPVDVIIGTIPGDVTTKAMFADLFKGKKGLCIEMSYKPRVTPLLAVARQAEWTTADGLEVLLRQAFEQSRLWTGLEVPEKVMREAIQVNSRI</sequence>
<evidence type="ECO:0000259" key="1">
    <source>
        <dbReference type="Pfam" id="PF01488"/>
    </source>
</evidence>
<dbReference type="CDD" id="cd01065">
    <property type="entry name" value="NAD_bind_Shikimate_DH"/>
    <property type="match status" value="1"/>
</dbReference>
<dbReference type="Pfam" id="PF01488">
    <property type="entry name" value="Shikimate_DH"/>
    <property type="match status" value="1"/>
</dbReference>
<feature type="domain" description="SDH C-terminal" evidence="3">
    <location>
        <begin position="239"/>
        <end position="269"/>
    </location>
</feature>
<dbReference type="NCBIfam" id="TIGR01809">
    <property type="entry name" value="Shik-DH-AROM"/>
    <property type="match status" value="1"/>
</dbReference>
<protein>
    <recommendedName>
        <fullName evidence="6">Shikimate dehydrogenase substrate binding N-terminal domain-containing protein</fullName>
    </recommendedName>
</protein>
<keyword evidence="5" id="KW-1185">Reference proteome</keyword>
<dbReference type="Pfam" id="PF08501">
    <property type="entry name" value="Shikimate_dh_N"/>
    <property type="match status" value="1"/>
</dbReference>
<organism evidence="4 5">
    <name type="scientific">Aspergillus wentii DTO 134E9</name>
    <dbReference type="NCBI Taxonomy" id="1073089"/>
    <lineage>
        <taxon>Eukaryota</taxon>
        <taxon>Fungi</taxon>
        <taxon>Dikarya</taxon>
        <taxon>Ascomycota</taxon>
        <taxon>Pezizomycotina</taxon>
        <taxon>Eurotiomycetes</taxon>
        <taxon>Eurotiomycetidae</taxon>
        <taxon>Eurotiales</taxon>
        <taxon>Aspergillaceae</taxon>
        <taxon>Aspergillus</taxon>
        <taxon>Aspergillus subgen. Cremei</taxon>
    </lineage>
</organism>
<dbReference type="Pfam" id="PF18317">
    <property type="entry name" value="SDH_C"/>
    <property type="match status" value="1"/>
</dbReference>
<dbReference type="SUPFAM" id="SSF53223">
    <property type="entry name" value="Aminoacid dehydrogenase-like, N-terminal domain"/>
    <property type="match status" value="1"/>
</dbReference>
<dbReference type="UniPathway" id="UPA00053">
    <property type="reaction ID" value="UER00087"/>
</dbReference>
<dbReference type="InterPro" id="IPR046346">
    <property type="entry name" value="Aminoacid_DH-like_N_sf"/>
</dbReference>
<dbReference type="EMBL" id="KV878212">
    <property type="protein sequence ID" value="OJJ35787.1"/>
    <property type="molecule type" value="Genomic_DNA"/>
</dbReference>
<dbReference type="GO" id="GO:0005737">
    <property type="term" value="C:cytoplasm"/>
    <property type="evidence" value="ECO:0007669"/>
    <property type="project" value="InterPro"/>
</dbReference>
<evidence type="ECO:0008006" key="6">
    <source>
        <dbReference type="Google" id="ProtNLM"/>
    </source>
</evidence>
<dbReference type="GO" id="GO:0019632">
    <property type="term" value="P:shikimate metabolic process"/>
    <property type="evidence" value="ECO:0007669"/>
    <property type="project" value="TreeGrafter"/>
</dbReference>
<reference evidence="5" key="1">
    <citation type="journal article" date="2017" name="Genome Biol.">
        <title>Comparative genomics reveals high biological diversity and specific adaptations in the industrially and medically important fungal genus Aspergillus.</title>
        <authorList>
            <person name="de Vries R.P."/>
            <person name="Riley R."/>
            <person name="Wiebenga A."/>
            <person name="Aguilar-Osorio G."/>
            <person name="Amillis S."/>
            <person name="Uchima C.A."/>
            <person name="Anderluh G."/>
            <person name="Asadollahi M."/>
            <person name="Askin M."/>
            <person name="Barry K."/>
            <person name="Battaglia E."/>
            <person name="Bayram O."/>
            <person name="Benocci T."/>
            <person name="Braus-Stromeyer S.A."/>
            <person name="Caldana C."/>
            <person name="Canovas D."/>
            <person name="Cerqueira G.C."/>
            <person name="Chen F."/>
            <person name="Chen W."/>
            <person name="Choi C."/>
            <person name="Clum A."/>
            <person name="Dos Santos R.A."/>
            <person name="Damasio A.R."/>
            <person name="Diallinas G."/>
            <person name="Emri T."/>
            <person name="Fekete E."/>
            <person name="Flipphi M."/>
            <person name="Freyberg S."/>
            <person name="Gallo A."/>
            <person name="Gournas C."/>
            <person name="Habgood R."/>
            <person name="Hainaut M."/>
            <person name="Harispe M.L."/>
            <person name="Henrissat B."/>
            <person name="Hilden K.S."/>
            <person name="Hope R."/>
            <person name="Hossain A."/>
            <person name="Karabika E."/>
            <person name="Karaffa L."/>
            <person name="Karanyi Z."/>
            <person name="Krasevec N."/>
            <person name="Kuo A."/>
            <person name="Kusch H."/>
            <person name="LaButti K."/>
            <person name="Lagendijk E.L."/>
            <person name="Lapidus A."/>
            <person name="Levasseur A."/>
            <person name="Lindquist E."/>
            <person name="Lipzen A."/>
            <person name="Logrieco A.F."/>
            <person name="MacCabe A."/>
            <person name="Maekelae M.R."/>
            <person name="Malavazi I."/>
            <person name="Melin P."/>
            <person name="Meyer V."/>
            <person name="Mielnichuk N."/>
            <person name="Miskei M."/>
            <person name="Molnar A.P."/>
            <person name="Mule G."/>
            <person name="Ngan C.Y."/>
            <person name="Orejas M."/>
            <person name="Orosz E."/>
            <person name="Ouedraogo J.P."/>
            <person name="Overkamp K.M."/>
            <person name="Park H.-S."/>
            <person name="Perrone G."/>
            <person name="Piumi F."/>
            <person name="Punt P.J."/>
            <person name="Ram A.F."/>
            <person name="Ramon A."/>
            <person name="Rauscher S."/>
            <person name="Record E."/>
            <person name="Riano-Pachon D.M."/>
            <person name="Robert V."/>
            <person name="Roehrig J."/>
            <person name="Ruller R."/>
            <person name="Salamov A."/>
            <person name="Salih N.S."/>
            <person name="Samson R.A."/>
            <person name="Sandor E."/>
            <person name="Sanguinetti M."/>
            <person name="Schuetze T."/>
            <person name="Sepcic K."/>
            <person name="Shelest E."/>
            <person name="Sherlock G."/>
            <person name="Sophianopoulou V."/>
            <person name="Squina F.M."/>
            <person name="Sun H."/>
            <person name="Susca A."/>
            <person name="Todd R.B."/>
            <person name="Tsang A."/>
            <person name="Unkles S.E."/>
            <person name="van de Wiele N."/>
            <person name="van Rossen-Uffink D."/>
            <person name="Oliveira J.V."/>
            <person name="Vesth T.C."/>
            <person name="Visser J."/>
            <person name="Yu J.-H."/>
            <person name="Zhou M."/>
            <person name="Andersen M.R."/>
            <person name="Archer D.B."/>
            <person name="Baker S.E."/>
            <person name="Benoit I."/>
            <person name="Brakhage A.A."/>
            <person name="Braus G.H."/>
            <person name="Fischer R."/>
            <person name="Frisvad J.C."/>
            <person name="Goldman G.H."/>
            <person name="Houbraken J."/>
            <person name="Oakley B."/>
            <person name="Pocsi I."/>
            <person name="Scazzocchio C."/>
            <person name="Seiboth B."/>
            <person name="vanKuyk P.A."/>
            <person name="Wortman J."/>
            <person name="Dyer P.S."/>
            <person name="Grigoriev I.V."/>
        </authorList>
    </citation>
    <scope>NUCLEOTIDE SEQUENCE [LARGE SCALE GENOMIC DNA]</scope>
    <source>
        <strain evidence="5">DTO 134E9</strain>
    </source>
</reference>
<dbReference type="Gene3D" id="3.40.50.10860">
    <property type="entry name" value="Leucine Dehydrogenase, chain A, domain 1"/>
    <property type="match status" value="1"/>
</dbReference>
<dbReference type="RefSeq" id="XP_040689463.1">
    <property type="nucleotide sequence ID" value="XM_040833130.1"/>
</dbReference>
<dbReference type="Proteomes" id="UP000184383">
    <property type="component" value="Unassembled WGS sequence"/>
</dbReference>
<evidence type="ECO:0000313" key="4">
    <source>
        <dbReference type="EMBL" id="OJJ35787.1"/>
    </source>
</evidence>
<gene>
    <name evidence="4" type="ORF">ASPWEDRAFT_28400</name>
</gene>
<dbReference type="InterPro" id="IPR010110">
    <property type="entry name" value="Shikimate_DH_AroM-type"/>
</dbReference>
<dbReference type="VEuPathDB" id="FungiDB:ASPWEDRAFT_28400"/>
<dbReference type="InterPro" id="IPR006151">
    <property type="entry name" value="Shikm_DH/Glu-tRNA_Rdtase"/>
</dbReference>
<dbReference type="InterPro" id="IPR041121">
    <property type="entry name" value="SDH_C"/>
</dbReference>
<dbReference type="SUPFAM" id="SSF51735">
    <property type="entry name" value="NAD(P)-binding Rossmann-fold domains"/>
    <property type="match status" value="1"/>
</dbReference>
<dbReference type="STRING" id="1073089.A0A1L9RLS7"/>
<dbReference type="GO" id="GO:0009423">
    <property type="term" value="P:chorismate biosynthetic process"/>
    <property type="evidence" value="ECO:0007669"/>
    <property type="project" value="UniProtKB-UniPathway"/>
</dbReference>
<feature type="domain" description="Quinate/shikimate 5-dehydrogenase/glutamyl-tRNA reductase" evidence="1">
    <location>
        <begin position="123"/>
        <end position="217"/>
    </location>
</feature>
<dbReference type="AlphaFoldDB" id="A0A1L9RLS7"/>
<evidence type="ECO:0000259" key="2">
    <source>
        <dbReference type="Pfam" id="PF08501"/>
    </source>
</evidence>
<accession>A0A1L9RLS7</accession>
<dbReference type="PANTHER" id="PTHR21089:SF26">
    <property type="entry name" value="AROM POLYPEPTIDE, PUTATIVE-RELATED"/>
    <property type="match status" value="1"/>
</dbReference>
<proteinExistence type="predicted"/>
<name>A0A1L9RLS7_ASPWE</name>
<dbReference type="GeneID" id="63748978"/>
<dbReference type="PANTHER" id="PTHR21089">
    <property type="entry name" value="SHIKIMATE DEHYDROGENASE"/>
    <property type="match status" value="1"/>
</dbReference>
<dbReference type="InterPro" id="IPR036291">
    <property type="entry name" value="NAD(P)-bd_dom_sf"/>
</dbReference>
<evidence type="ECO:0000313" key="5">
    <source>
        <dbReference type="Proteomes" id="UP000184383"/>
    </source>
</evidence>
<feature type="domain" description="Shikimate dehydrogenase substrate binding N-terminal" evidence="2">
    <location>
        <begin position="6"/>
        <end position="86"/>
    </location>
</feature>
<dbReference type="InterPro" id="IPR013708">
    <property type="entry name" value="Shikimate_DH-bd_N"/>
</dbReference>
<dbReference type="InterPro" id="IPR022893">
    <property type="entry name" value="Shikimate_DH_fam"/>
</dbReference>
<dbReference type="Gene3D" id="3.40.50.720">
    <property type="entry name" value="NAD(P)-binding Rossmann-like Domain"/>
    <property type="match status" value="1"/>
</dbReference>
<dbReference type="GO" id="GO:0004764">
    <property type="term" value="F:shikimate 3-dehydrogenase (NADP+) activity"/>
    <property type="evidence" value="ECO:0007669"/>
    <property type="project" value="InterPro"/>
</dbReference>
<dbReference type="OrthoDB" id="204377at2759"/>